<feature type="non-terminal residue" evidence="1">
    <location>
        <position position="1"/>
    </location>
</feature>
<name>A0A3B0VRK0_9ZZZZ</name>
<accession>A0A3B0VRK0</accession>
<proteinExistence type="predicted"/>
<gene>
    <name evidence="1" type="ORF">MNBD_GAMMA01-70</name>
</gene>
<protein>
    <submittedName>
        <fullName evidence="1">Phosphoribosylaminoimidazole-succinocarboxamide synthase</fullName>
        <ecNumber evidence="1">6.3.2.6</ecNumber>
    </submittedName>
</protein>
<sequence length="39" mass="4545">ETQDWNKTAPEPHVPADIINVTARKYQEAYELITGERFI</sequence>
<reference evidence="1" key="1">
    <citation type="submission" date="2018-06" db="EMBL/GenBank/DDBJ databases">
        <authorList>
            <person name="Zhirakovskaya E."/>
        </authorList>
    </citation>
    <scope>NUCLEOTIDE SEQUENCE</scope>
</reference>
<keyword evidence="1" id="KW-0436">Ligase</keyword>
<dbReference type="GO" id="GO:0004639">
    <property type="term" value="F:phosphoribosylaminoimidazolesuccinocarboxamide synthase activity"/>
    <property type="evidence" value="ECO:0007669"/>
    <property type="project" value="UniProtKB-EC"/>
</dbReference>
<evidence type="ECO:0000313" key="1">
    <source>
        <dbReference type="EMBL" id="VAW41692.1"/>
    </source>
</evidence>
<dbReference type="AlphaFoldDB" id="A0A3B0VRK0"/>
<organism evidence="1">
    <name type="scientific">hydrothermal vent metagenome</name>
    <dbReference type="NCBI Taxonomy" id="652676"/>
    <lineage>
        <taxon>unclassified sequences</taxon>
        <taxon>metagenomes</taxon>
        <taxon>ecological metagenomes</taxon>
    </lineage>
</organism>
<dbReference type="EC" id="6.3.2.6" evidence="1"/>
<dbReference type="EMBL" id="UOEW01000321">
    <property type="protein sequence ID" value="VAW41692.1"/>
    <property type="molecule type" value="Genomic_DNA"/>
</dbReference>